<dbReference type="Pfam" id="PF00069">
    <property type="entry name" value="Pkinase"/>
    <property type="match status" value="1"/>
</dbReference>
<accession>A0ABR2J2F1</accession>
<protein>
    <recommendedName>
        <fullName evidence="2">Protein kinase domain-containing protein</fullName>
    </recommendedName>
</protein>
<dbReference type="EMBL" id="JAPFFF010000013">
    <property type="protein sequence ID" value="KAK8872068.1"/>
    <property type="molecule type" value="Genomic_DNA"/>
</dbReference>
<dbReference type="Gene3D" id="1.10.510.10">
    <property type="entry name" value="Transferase(Phosphotransferase) domain 1"/>
    <property type="match status" value="1"/>
</dbReference>
<dbReference type="InterPro" id="IPR000719">
    <property type="entry name" value="Prot_kinase_dom"/>
</dbReference>
<evidence type="ECO:0000259" key="2">
    <source>
        <dbReference type="PROSITE" id="PS50011"/>
    </source>
</evidence>
<evidence type="ECO:0000313" key="4">
    <source>
        <dbReference type="Proteomes" id="UP001470230"/>
    </source>
</evidence>
<keyword evidence="1" id="KW-0472">Membrane</keyword>
<organism evidence="3 4">
    <name type="scientific">Tritrichomonas musculus</name>
    <dbReference type="NCBI Taxonomy" id="1915356"/>
    <lineage>
        <taxon>Eukaryota</taxon>
        <taxon>Metamonada</taxon>
        <taxon>Parabasalia</taxon>
        <taxon>Tritrichomonadida</taxon>
        <taxon>Tritrichomonadidae</taxon>
        <taxon>Tritrichomonas</taxon>
    </lineage>
</organism>
<dbReference type="PANTHER" id="PTHR44329">
    <property type="entry name" value="SERINE/THREONINE-PROTEIN KINASE TNNI3K-RELATED"/>
    <property type="match status" value="1"/>
</dbReference>
<reference evidence="3 4" key="1">
    <citation type="submission" date="2024-04" db="EMBL/GenBank/DDBJ databases">
        <title>Tritrichomonas musculus Genome.</title>
        <authorList>
            <person name="Alves-Ferreira E."/>
            <person name="Grigg M."/>
            <person name="Lorenzi H."/>
            <person name="Galac M."/>
        </authorList>
    </citation>
    <scope>NUCLEOTIDE SEQUENCE [LARGE SCALE GENOMIC DNA]</scope>
    <source>
        <strain evidence="3 4">EAF2021</strain>
    </source>
</reference>
<dbReference type="InterPro" id="IPR011009">
    <property type="entry name" value="Kinase-like_dom_sf"/>
</dbReference>
<dbReference type="PROSITE" id="PS00108">
    <property type="entry name" value="PROTEIN_KINASE_ST"/>
    <property type="match status" value="1"/>
</dbReference>
<dbReference type="Proteomes" id="UP001470230">
    <property type="component" value="Unassembled WGS sequence"/>
</dbReference>
<evidence type="ECO:0000256" key="1">
    <source>
        <dbReference type="SAM" id="Phobius"/>
    </source>
</evidence>
<keyword evidence="4" id="KW-1185">Reference proteome</keyword>
<keyword evidence="1" id="KW-1133">Transmembrane helix</keyword>
<dbReference type="SMART" id="SM00220">
    <property type="entry name" value="S_TKc"/>
    <property type="match status" value="1"/>
</dbReference>
<dbReference type="InterPro" id="IPR008271">
    <property type="entry name" value="Ser/Thr_kinase_AS"/>
</dbReference>
<feature type="transmembrane region" description="Helical" evidence="1">
    <location>
        <begin position="137"/>
        <end position="157"/>
    </location>
</feature>
<sequence>MDHPCVCKALFINTSETIEIANKNQTEKVTTISLFLEFLDFNIKDFLSSNFCTNTMKAKIIVEIVHAMKFIHKCGMIHRDLKIENIMLNSILEAKIVDFGLVKISDAFESMTKGIGTLAYMSPEMLNEEDYDNKTDVYSFGVILYFIFFGVIPKQSMKDKAAGKKIKIPSDSDKISEFGVKLMQKCLKPNHSHRPSFEKLLSELRNNSYKLAGGIDSLLVKQRDDQLEMIEKKKEKRKKVN</sequence>
<keyword evidence="1" id="KW-0812">Transmembrane</keyword>
<feature type="domain" description="Protein kinase" evidence="2">
    <location>
        <begin position="1"/>
        <end position="210"/>
    </location>
</feature>
<comment type="caution">
    <text evidence="3">The sequence shown here is derived from an EMBL/GenBank/DDBJ whole genome shotgun (WGS) entry which is preliminary data.</text>
</comment>
<gene>
    <name evidence="3" type="ORF">M9Y10_007826</name>
</gene>
<dbReference type="SUPFAM" id="SSF56112">
    <property type="entry name" value="Protein kinase-like (PK-like)"/>
    <property type="match status" value="1"/>
</dbReference>
<dbReference type="InterPro" id="IPR051681">
    <property type="entry name" value="Ser/Thr_Kinases-Pseudokinases"/>
</dbReference>
<name>A0ABR2J2F1_9EUKA</name>
<proteinExistence type="predicted"/>
<dbReference type="PROSITE" id="PS50011">
    <property type="entry name" value="PROTEIN_KINASE_DOM"/>
    <property type="match status" value="1"/>
</dbReference>
<evidence type="ECO:0000313" key="3">
    <source>
        <dbReference type="EMBL" id="KAK8872068.1"/>
    </source>
</evidence>